<feature type="region of interest" description="Disordered" evidence="3">
    <location>
        <begin position="1"/>
        <end position="87"/>
    </location>
</feature>
<evidence type="ECO:0000256" key="2">
    <source>
        <dbReference type="ARBA" id="ARBA00022700"/>
    </source>
</evidence>
<feature type="compositionally biased region" description="Gly residues" evidence="3">
    <location>
        <begin position="36"/>
        <end position="46"/>
    </location>
</feature>
<keyword evidence="2" id="KW-0734">Signal transduction inhibitor</keyword>
<proteinExistence type="inferred from homology"/>
<evidence type="ECO:0000256" key="3">
    <source>
        <dbReference type="SAM" id="MobiDB-lite"/>
    </source>
</evidence>
<evidence type="ECO:0000313" key="4">
    <source>
        <dbReference type="EMBL" id="OXA63206.1"/>
    </source>
</evidence>
<evidence type="ECO:0000313" key="5">
    <source>
        <dbReference type="Proteomes" id="UP000198287"/>
    </source>
</evidence>
<dbReference type="STRING" id="158441.A0A226F2N9"/>
<comment type="similarity">
    <text evidence="1">Belongs to the RGS7BP/RGS9BP family.</text>
</comment>
<feature type="compositionally biased region" description="Polar residues" evidence="3">
    <location>
        <begin position="13"/>
        <end position="27"/>
    </location>
</feature>
<dbReference type="AlphaFoldDB" id="A0A226F2N9"/>
<dbReference type="GO" id="GO:0009968">
    <property type="term" value="P:negative regulation of signal transduction"/>
    <property type="evidence" value="ECO:0007669"/>
    <property type="project" value="UniProtKB-KW"/>
</dbReference>
<dbReference type="OMA" id="KCHELST"/>
<dbReference type="InterPro" id="IPR026512">
    <property type="entry name" value="RGS7BP/RGS9BP"/>
</dbReference>
<dbReference type="EMBL" id="LNIX01000001">
    <property type="protein sequence ID" value="OXA63206.1"/>
    <property type="molecule type" value="Genomic_DNA"/>
</dbReference>
<comment type="caution">
    <text evidence="4">The sequence shown here is derived from an EMBL/GenBank/DDBJ whole genome shotgun (WGS) entry which is preliminary data.</text>
</comment>
<keyword evidence="5" id="KW-1185">Reference proteome</keyword>
<accession>A0A226F2N9</accession>
<dbReference type="OrthoDB" id="9876293at2759"/>
<evidence type="ECO:0000256" key="1">
    <source>
        <dbReference type="ARBA" id="ARBA00007457"/>
    </source>
</evidence>
<organism evidence="4 5">
    <name type="scientific">Folsomia candida</name>
    <name type="common">Springtail</name>
    <dbReference type="NCBI Taxonomy" id="158441"/>
    <lineage>
        <taxon>Eukaryota</taxon>
        <taxon>Metazoa</taxon>
        <taxon>Ecdysozoa</taxon>
        <taxon>Arthropoda</taxon>
        <taxon>Hexapoda</taxon>
        <taxon>Collembola</taxon>
        <taxon>Entomobryomorpha</taxon>
        <taxon>Isotomoidea</taxon>
        <taxon>Isotomidae</taxon>
        <taxon>Proisotominae</taxon>
        <taxon>Folsomia</taxon>
    </lineage>
</organism>
<dbReference type="Proteomes" id="UP000198287">
    <property type="component" value="Unassembled WGS sequence"/>
</dbReference>
<dbReference type="PANTHER" id="PTHR21029">
    <property type="entry name" value="R-SEVEN BINDING PROTEIN (R7BP) HOMOLOG"/>
    <property type="match status" value="1"/>
</dbReference>
<feature type="compositionally biased region" description="Low complexity" evidence="3">
    <location>
        <begin position="78"/>
        <end position="87"/>
    </location>
</feature>
<name>A0A226F2N9_FOLCA</name>
<gene>
    <name evidence="4" type="ORF">Fcan01_02314</name>
</gene>
<protein>
    <submittedName>
        <fullName evidence="4">Regulator of G-protein signaling 7-binding protein</fullName>
    </submittedName>
</protein>
<reference evidence="4 5" key="1">
    <citation type="submission" date="2015-12" db="EMBL/GenBank/DDBJ databases">
        <title>The genome of Folsomia candida.</title>
        <authorList>
            <person name="Faddeeva A."/>
            <person name="Derks M.F."/>
            <person name="Anvar Y."/>
            <person name="Smit S."/>
            <person name="Van Straalen N."/>
            <person name="Roelofs D."/>
        </authorList>
    </citation>
    <scope>NUCLEOTIDE SEQUENCE [LARGE SCALE GENOMIC DNA]</scope>
    <source>
        <strain evidence="4 5">VU population</strain>
        <tissue evidence="4">Whole body</tissue>
    </source>
</reference>
<sequence length="318" mass="35694">MDSLQTLEEMEQEQSQVGQAESHTNMQLLSVPGSASPGGGSTGGLGTCNVRDSKFMRRYSCNPQGKGTPHPGHLEPTPSSSSPSMMRRSSLAAIKWSVLARRISMGLAHDREPPEDPTKAIADVNTKVATLRDLLIHIGQPRDGPEMRENIRRVRRQTIESCRHAVQIILNQIHNDIADGMVPMDFSPQLVLLFFCTQLLLKELRKCKRLVLKLPINMEGYYDSRPGPAGPNFAAALSQIILCRQINPDFNQEELCSIDKDTGEISSLLDDLQEFMPMNENSQVEGYTYEEVFGRRSRRRRRNSWCDFQSLCCTKSLS</sequence>